<evidence type="ECO:0000256" key="1">
    <source>
        <dbReference type="SAM" id="SignalP"/>
    </source>
</evidence>
<accession>U4LJI8</accession>
<feature type="signal peptide" evidence="1">
    <location>
        <begin position="1"/>
        <end position="18"/>
    </location>
</feature>
<dbReference type="eggNOG" id="ENOG502RNIV">
    <property type="taxonomic scope" value="Eukaryota"/>
</dbReference>
<dbReference type="Pfam" id="PF10281">
    <property type="entry name" value="Ish1"/>
    <property type="match status" value="7"/>
</dbReference>
<sequence>MKITNVLLLAALATEAAAWGFGKTTYNKWHQTELERWLADHDIPYPTPADRKDLEKIVQDNWQTRVVDYYKSWDAPQLQSYLSETGKELDAKRKEDKNWLVQQVKAGWHETEKSAGEAFEHMKDWVFDSWTESQLKSFLDRHGIPNPNPRTRDALLATARDNYQTVADKLGETAAYPGNWLYESWSESDLKKWLDERGYPAPQPTTRDKLIAAVRRNSRLAAIKAQKNKNAAAKTISDTVFDTWSESSLKEFLDKNNVKVPQGSTKNELLALARRNKAYLTGDTVYNSAASAASYATSVAGDKAASAAAQATDAASHYGQIAFDKAIEAWSDTRLKAYLDSRGVPVPQASKRDELLAKVRLHKHKAATGYGAWTFDTWTKENLIKWLESQGHKVSKEAAESRDQLYKSAASYYQEASASAASAASVASESAASAGTSIGSKASDAAGYAASVASESAASAASRASVVAGSAAADAYDTAGSMASQATDSAASAASAGATAATDASKHAYASITSALAQATEAAKDASFDTWSNSDLKSYLDTYGIKTYQGTTRNELIAMARRNAHYFRYGSDDMGVWGQVKNAAGYVQNTISSLLGYGTKVAQKAGDRAYESAQVAADAAKEKATQAKHRVQEEL</sequence>
<keyword evidence="3" id="KW-1185">Reference proteome</keyword>
<organism evidence="2 3">
    <name type="scientific">Pyronema omphalodes (strain CBS 100304)</name>
    <name type="common">Pyronema confluens</name>
    <dbReference type="NCBI Taxonomy" id="1076935"/>
    <lineage>
        <taxon>Eukaryota</taxon>
        <taxon>Fungi</taxon>
        <taxon>Dikarya</taxon>
        <taxon>Ascomycota</taxon>
        <taxon>Pezizomycotina</taxon>
        <taxon>Pezizomycetes</taxon>
        <taxon>Pezizales</taxon>
        <taxon>Pyronemataceae</taxon>
        <taxon>Pyronema</taxon>
    </lineage>
</organism>
<gene>
    <name evidence="2" type="ORF">PCON_12217</name>
</gene>
<dbReference type="OMA" id="NACNIYR"/>
<feature type="chain" id="PRO_5004651418" evidence="1">
    <location>
        <begin position="19"/>
        <end position="635"/>
    </location>
</feature>
<dbReference type="STRING" id="1076935.U4LJI8"/>
<keyword evidence="1" id="KW-0732">Signal</keyword>
<proteinExistence type="predicted"/>
<protein>
    <submittedName>
        <fullName evidence="2">Similar to Stress response protein ish1 acc. no. Q9Y7X6</fullName>
    </submittedName>
</protein>
<dbReference type="AlphaFoldDB" id="U4LJI8"/>
<dbReference type="Proteomes" id="UP000018144">
    <property type="component" value="Unassembled WGS sequence"/>
</dbReference>
<reference evidence="2 3" key="1">
    <citation type="journal article" date="2013" name="PLoS Genet.">
        <title>The genome and development-dependent transcriptomes of Pyronema confluens: a window into fungal evolution.</title>
        <authorList>
            <person name="Traeger S."/>
            <person name="Altegoer F."/>
            <person name="Freitag M."/>
            <person name="Gabaldon T."/>
            <person name="Kempken F."/>
            <person name="Kumar A."/>
            <person name="Marcet-Houben M."/>
            <person name="Poggeler S."/>
            <person name="Stajich J.E."/>
            <person name="Nowrousian M."/>
        </authorList>
    </citation>
    <scope>NUCLEOTIDE SEQUENCE [LARGE SCALE GENOMIC DNA]</scope>
    <source>
        <strain evidence="3">CBS 100304</strain>
        <tissue evidence="2">Vegetative mycelium</tissue>
    </source>
</reference>
<dbReference type="OrthoDB" id="2527403at2759"/>
<name>U4LJI8_PYROM</name>
<evidence type="ECO:0000313" key="2">
    <source>
        <dbReference type="EMBL" id="CCX12623.1"/>
    </source>
</evidence>
<dbReference type="EMBL" id="HF935721">
    <property type="protein sequence ID" value="CCX12623.1"/>
    <property type="molecule type" value="Genomic_DNA"/>
</dbReference>
<dbReference type="InterPro" id="IPR018803">
    <property type="entry name" value="Ish1/Msc1-like"/>
</dbReference>
<evidence type="ECO:0000313" key="3">
    <source>
        <dbReference type="Proteomes" id="UP000018144"/>
    </source>
</evidence>